<sequence>MQNDVNLIHEIEAILENSWKHLNVKRMRCFLILQSYFNMQVYKAKCVAMMKMMDDGFDEKAKERKKQNLKILAEKGSLKKRSKKRKIC</sequence>
<gene>
    <name evidence="1" type="ORF">RGQ29_014709</name>
</gene>
<dbReference type="AlphaFoldDB" id="A0AAN7FPW5"/>
<comment type="caution">
    <text evidence="1">The sequence shown here is derived from an EMBL/GenBank/DDBJ whole genome shotgun (WGS) entry which is preliminary data.</text>
</comment>
<dbReference type="EMBL" id="JAXUIC010000003">
    <property type="protein sequence ID" value="KAK4596777.1"/>
    <property type="molecule type" value="Genomic_DNA"/>
</dbReference>
<reference evidence="1 2" key="1">
    <citation type="journal article" date="2023" name="G3 (Bethesda)">
        <title>A haplotype-resolved chromosome-scale genome for Quercus rubra L. provides insights into the genetics of adaptive traits for red oak species.</title>
        <authorList>
            <person name="Kapoor B."/>
            <person name="Jenkins J."/>
            <person name="Schmutz J."/>
            <person name="Zhebentyayeva T."/>
            <person name="Kuelheim C."/>
            <person name="Coggeshall M."/>
            <person name="Heim C."/>
            <person name="Lasky J.R."/>
            <person name="Leites L."/>
            <person name="Islam-Faridi N."/>
            <person name="Romero-Severson J."/>
            <person name="DeLeo V.L."/>
            <person name="Lucas S.M."/>
            <person name="Lazic D."/>
            <person name="Gailing O."/>
            <person name="Carlson J."/>
            <person name="Staton M."/>
        </authorList>
    </citation>
    <scope>NUCLEOTIDE SEQUENCE [LARGE SCALE GENOMIC DNA]</scope>
    <source>
        <strain evidence="1">Pseudo-F2</strain>
    </source>
</reference>
<organism evidence="1 2">
    <name type="scientific">Quercus rubra</name>
    <name type="common">Northern red oak</name>
    <name type="synonym">Quercus borealis</name>
    <dbReference type="NCBI Taxonomy" id="3512"/>
    <lineage>
        <taxon>Eukaryota</taxon>
        <taxon>Viridiplantae</taxon>
        <taxon>Streptophyta</taxon>
        <taxon>Embryophyta</taxon>
        <taxon>Tracheophyta</taxon>
        <taxon>Spermatophyta</taxon>
        <taxon>Magnoliopsida</taxon>
        <taxon>eudicotyledons</taxon>
        <taxon>Gunneridae</taxon>
        <taxon>Pentapetalae</taxon>
        <taxon>rosids</taxon>
        <taxon>fabids</taxon>
        <taxon>Fagales</taxon>
        <taxon>Fagaceae</taxon>
        <taxon>Quercus</taxon>
    </lineage>
</organism>
<name>A0AAN7FPW5_QUERU</name>
<dbReference type="Proteomes" id="UP001324115">
    <property type="component" value="Unassembled WGS sequence"/>
</dbReference>
<evidence type="ECO:0000313" key="2">
    <source>
        <dbReference type="Proteomes" id="UP001324115"/>
    </source>
</evidence>
<proteinExistence type="predicted"/>
<evidence type="ECO:0000313" key="1">
    <source>
        <dbReference type="EMBL" id="KAK4596777.1"/>
    </source>
</evidence>
<protein>
    <submittedName>
        <fullName evidence="1">Uncharacterized protein</fullName>
    </submittedName>
</protein>
<keyword evidence="2" id="KW-1185">Reference proteome</keyword>
<accession>A0AAN7FPW5</accession>